<dbReference type="RefSeq" id="WP_146931419.1">
    <property type="nucleotide sequence ID" value="NZ_BJUB01000017.1"/>
</dbReference>
<evidence type="ECO:0000256" key="7">
    <source>
        <dbReference type="ARBA" id="ARBA00035120"/>
    </source>
</evidence>
<evidence type="ECO:0000256" key="4">
    <source>
        <dbReference type="ARBA" id="ARBA00022989"/>
    </source>
</evidence>
<dbReference type="PANTHER" id="PTHR28259">
    <property type="entry name" value="FLUORIDE EXPORT PROTEIN 1-RELATED"/>
    <property type="match status" value="1"/>
</dbReference>
<keyword evidence="3 10" id="KW-0812">Transmembrane</keyword>
<evidence type="ECO:0000256" key="5">
    <source>
        <dbReference type="ARBA" id="ARBA00023136"/>
    </source>
</evidence>
<comment type="similarity">
    <text evidence="7 10">Belongs to the fluoride channel Fluc/FEX (TC 1.A.43) family.</text>
</comment>
<keyword evidence="6 10" id="KW-0407">Ion channel</keyword>
<dbReference type="GO" id="GO:0046872">
    <property type="term" value="F:metal ion binding"/>
    <property type="evidence" value="ECO:0007669"/>
    <property type="project" value="UniProtKB-KW"/>
</dbReference>
<dbReference type="GO" id="GO:0005886">
    <property type="term" value="C:plasma membrane"/>
    <property type="evidence" value="ECO:0007669"/>
    <property type="project" value="UniProtKB-SubCell"/>
</dbReference>
<keyword evidence="5 10" id="KW-0472">Membrane</keyword>
<evidence type="ECO:0000256" key="8">
    <source>
        <dbReference type="ARBA" id="ARBA00035585"/>
    </source>
</evidence>
<dbReference type="OrthoDB" id="4408652at2"/>
<feature type="transmembrane region" description="Helical" evidence="10">
    <location>
        <begin position="74"/>
        <end position="95"/>
    </location>
</feature>
<feature type="transmembrane region" description="Helical" evidence="10">
    <location>
        <begin position="42"/>
        <end position="62"/>
    </location>
</feature>
<gene>
    <name evidence="10" type="primary">fluC</name>
    <name evidence="10" type="synonym">crcB</name>
    <name evidence="11" type="ORF">CXY01_39970</name>
</gene>
<evidence type="ECO:0000256" key="3">
    <source>
        <dbReference type="ARBA" id="ARBA00022692"/>
    </source>
</evidence>
<dbReference type="InterPro" id="IPR003691">
    <property type="entry name" value="FluC"/>
</dbReference>
<evidence type="ECO:0000256" key="6">
    <source>
        <dbReference type="ARBA" id="ARBA00023303"/>
    </source>
</evidence>
<keyword evidence="4 10" id="KW-1133">Transmembrane helix</keyword>
<evidence type="ECO:0000313" key="11">
    <source>
        <dbReference type="EMBL" id="GEK23477.1"/>
    </source>
</evidence>
<dbReference type="AlphaFoldDB" id="A0A510V9D5"/>
<keyword evidence="10" id="KW-0479">Metal-binding</keyword>
<accession>A0A510V9D5</accession>
<dbReference type="EMBL" id="BJUB01000017">
    <property type="protein sequence ID" value="GEK23477.1"/>
    <property type="molecule type" value="Genomic_DNA"/>
</dbReference>
<dbReference type="Proteomes" id="UP000321118">
    <property type="component" value="Unassembled WGS sequence"/>
</dbReference>
<feature type="transmembrane region" description="Helical" evidence="10">
    <location>
        <begin position="107"/>
        <end position="132"/>
    </location>
</feature>
<comment type="subcellular location">
    <subcellularLocation>
        <location evidence="1 10">Cell membrane</location>
        <topology evidence="1 10">Multi-pass membrane protein</topology>
    </subcellularLocation>
</comment>
<comment type="caution">
    <text evidence="11">The sequence shown here is derived from an EMBL/GenBank/DDBJ whole genome shotgun (WGS) entry which is preliminary data.</text>
</comment>
<keyword evidence="10" id="KW-0813">Transport</keyword>
<keyword evidence="2 10" id="KW-1003">Cell membrane</keyword>
<feature type="binding site" evidence="10">
    <location>
        <position position="88"/>
    </location>
    <ligand>
        <name>Na(+)</name>
        <dbReference type="ChEBI" id="CHEBI:29101"/>
        <note>structural</note>
    </ligand>
</feature>
<dbReference type="GO" id="GO:0062054">
    <property type="term" value="F:fluoride channel activity"/>
    <property type="evidence" value="ECO:0007669"/>
    <property type="project" value="UniProtKB-UniRule"/>
</dbReference>
<evidence type="ECO:0000256" key="9">
    <source>
        <dbReference type="ARBA" id="ARBA00049940"/>
    </source>
</evidence>
<dbReference type="PANTHER" id="PTHR28259:SF1">
    <property type="entry name" value="FLUORIDE EXPORT PROTEIN 1-RELATED"/>
    <property type="match status" value="1"/>
</dbReference>
<organism evidence="11 12">
    <name type="scientific">Cellulomonas xylanilytica</name>
    <dbReference type="NCBI Taxonomy" id="233583"/>
    <lineage>
        <taxon>Bacteria</taxon>
        <taxon>Bacillati</taxon>
        <taxon>Actinomycetota</taxon>
        <taxon>Actinomycetes</taxon>
        <taxon>Micrococcales</taxon>
        <taxon>Cellulomonadaceae</taxon>
        <taxon>Cellulomonas</taxon>
    </lineage>
</organism>
<dbReference type="GO" id="GO:0140114">
    <property type="term" value="P:cellular detoxification of fluoride"/>
    <property type="evidence" value="ECO:0007669"/>
    <property type="project" value="UniProtKB-UniRule"/>
</dbReference>
<comment type="catalytic activity">
    <reaction evidence="8">
        <text>fluoride(in) = fluoride(out)</text>
        <dbReference type="Rhea" id="RHEA:76159"/>
        <dbReference type="ChEBI" id="CHEBI:17051"/>
    </reaction>
    <physiologicalReaction direction="left-to-right" evidence="8">
        <dbReference type="Rhea" id="RHEA:76160"/>
    </physiologicalReaction>
</comment>
<keyword evidence="10" id="KW-0406">Ion transport</keyword>
<comment type="activity regulation">
    <text evidence="10">Na(+) is not transported, but it plays an essential structural role and its presence is essential for fluoride channel function.</text>
</comment>
<evidence type="ECO:0000313" key="12">
    <source>
        <dbReference type="Proteomes" id="UP000321118"/>
    </source>
</evidence>
<keyword evidence="12" id="KW-1185">Reference proteome</keyword>
<keyword evidence="10" id="KW-0915">Sodium</keyword>
<evidence type="ECO:0000256" key="1">
    <source>
        <dbReference type="ARBA" id="ARBA00004651"/>
    </source>
</evidence>
<protein>
    <recommendedName>
        <fullName evidence="10">Fluoride-specific ion channel FluC</fullName>
    </recommendedName>
</protein>
<comment type="function">
    <text evidence="9 10">Fluoride-specific ion channel. Important for reducing fluoride concentration in the cell, thus reducing its toxicity.</text>
</comment>
<proteinExistence type="inferred from homology"/>
<feature type="binding site" evidence="10">
    <location>
        <position position="85"/>
    </location>
    <ligand>
        <name>Na(+)</name>
        <dbReference type="ChEBI" id="CHEBI:29101"/>
        <note>structural</note>
    </ligand>
</feature>
<name>A0A510V9D5_9CELL</name>
<sequence length="149" mass="15518">MTRSPHLDPRLVAVVAVGGAVGTAARWTLTQTVGTAPSGWPTATFVENLLGSFLLGALLEALLRRGEESGRGTVVRLGAGTGVLGGFTTFSSLAIEMERLLAAGQVTLALVYGALSVVLGLLACVAGVALAARHHRWRHERLRLPDEAP</sequence>
<evidence type="ECO:0000256" key="2">
    <source>
        <dbReference type="ARBA" id="ARBA00022475"/>
    </source>
</evidence>
<reference evidence="11 12" key="1">
    <citation type="submission" date="2019-07" db="EMBL/GenBank/DDBJ databases">
        <title>Whole genome shotgun sequence of Cellulomonas xylanilytica NBRC 101102.</title>
        <authorList>
            <person name="Hosoyama A."/>
            <person name="Uohara A."/>
            <person name="Ohji S."/>
            <person name="Ichikawa N."/>
        </authorList>
    </citation>
    <scope>NUCLEOTIDE SEQUENCE [LARGE SCALE GENOMIC DNA]</scope>
    <source>
        <strain evidence="11 12">NBRC 101102</strain>
    </source>
</reference>
<dbReference type="HAMAP" id="MF_00454">
    <property type="entry name" value="FluC"/>
    <property type="match status" value="1"/>
</dbReference>
<dbReference type="Pfam" id="PF02537">
    <property type="entry name" value="CRCB"/>
    <property type="match status" value="1"/>
</dbReference>
<evidence type="ECO:0000256" key="10">
    <source>
        <dbReference type="HAMAP-Rule" id="MF_00454"/>
    </source>
</evidence>